<dbReference type="CDD" id="cd03116">
    <property type="entry name" value="MobB"/>
    <property type="match status" value="1"/>
</dbReference>
<sequence length="174" mass="19221">MGRNTKIFQIVGYQNSGKTTLITNLLAKGASLGKRIGTIKHHGHGGVPSTSIPSKDSDHHLKAGAALSGVAGEGALLLQLPAQEWQLDTLLQLYQLFAFDLILIEGFKLAPHPKAVLLRQQQDLILLEQLDHIQAVISRFPLPQNVVSSSIPVFKIDECSIFIQWFYQTYLLNK</sequence>
<protein>
    <submittedName>
        <fullName evidence="2">Molybdopterin-guanine dinucleotide biosynthesis protein B</fullName>
    </submittedName>
</protein>
<dbReference type="Proteomes" id="UP001223586">
    <property type="component" value="Unassembled WGS sequence"/>
</dbReference>
<dbReference type="Gene3D" id="3.40.50.300">
    <property type="entry name" value="P-loop containing nucleotide triphosphate hydrolases"/>
    <property type="match status" value="1"/>
</dbReference>
<dbReference type="PANTHER" id="PTHR40072:SF1">
    <property type="entry name" value="MOLYBDOPTERIN-GUANINE DINUCLEOTIDE BIOSYNTHESIS ADAPTER PROTEIN"/>
    <property type="match status" value="1"/>
</dbReference>
<dbReference type="InterPro" id="IPR004435">
    <property type="entry name" value="MobB_dom"/>
</dbReference>
<dbReference type="InterPro" id="IPR027417">
    <property type="entry name" value="P-loop_NTPase"/>
</dbReference>
<proteinExistence type="predicted"/>
<comment type="caution">
    <text evidence="2">The sequence shown here is derived from an EMBL/GenBank/DDBJ whole genome shotgun (WGS) entry which is preliminary data.</text>
</comment>
<keyword evidence="3" id="KW-1185">Reference proteome</keyword>
<dbReference type="NCBIfam" id="TIGR00176">
    <property type="entry name" value="mobB"/>
    <property type="match status" value="1"/>
</dbReference>
<accession>A0ABT9WW51</accession>
<dbReference type="PANTHER" id="PTHR40072">
    <property type="entry name" value="MOLYBDOPTERIN-GUANINE DINUCLEOTIDE BIOSYNTHESIS ADAPTER PROTEIN-RELATED"/>
    <property type="match status" value="1"/>
</dbReference>
<feature type="domain" description="Molybdopterin-guanine dinucleotide biosynthesis protein B (MobB)" evidence="1">
    <location>
        <begin position="7"/>
        <end position="138"/>
    </location>
</feature>
<gene>
    <name evidence="2" type="ORF">J2S08_003344</name>
</gene>
<dbReference type="SUPFAM" id="SSF52540">
    <property type="entry name" value="P-loop containing nucleoside triphosphate hydrolases"/>
    <property type="match status" value="1"/>
</dbReference>
<name>A0ABT9WW51_9BACI</name>
<dbReference type="RefSeq" id="WP_307231461.1">
    <property type="nucleotide sequence ID" value="NZ_JAUSTT010000022.1"/>
</dbReference>
<dbReference type="Pfam" id="PF03205">
    <property type="entry name" value="MobB"/>
    <property type="match status" value="1"/>
</dbReference>
<reference evidence="2 3" key="1">
    <citation type="submission" date="2023-07" db="EMBL/GenBank/DDBJ databases">
        <title>Genomic Encyclopedia of Type Strains, Phase IV (KMG-IV): sequencing the most valuable type-strain genomes for metagenomic binning, comparative biology and taxonomic classification.</title>
        <authorList>
            <person name="Goeker M."/>
        </authorList>
    </citation>
    <scope>NUCLEOTIDE SEQUENCE [LARGE SCALE GENOMIC DNA]</scope>
    <source>
        <strain evidence="2 3">DSM 23837</strain>
    </source>
</reference>
<evidence type="ECO:0000313" key="3">
    <source>
        <dbReference type="Proteomes" id="UP001223586"/>
    </source>
</evidence>
<evidence type="ECO:0000313" key="2">
    <source>
        <dbReference type="EMBL" id="MDQ0177464.1"/>
    </source>
</evidence>
<organism evidence="2 3">
    <name type="scientific">Bacillus chungangensis</name>
    <dbReference type="NCBI Taxonomy" id="587633"/>
    <lineage>
        <taxon>Bacteria</taxon>
        <taxon>Bacillati</taxon>
        <taxon>Bacillota</taxon>
        <taxon>Bacilli</taxon>
        <taxon>Bacillales</taxon>
        <taxon>Bacillaceae</taxon>
        <taxon>Bacillus</taxon>
    </lineage>
</organism>
<dbReference type="EMBL" id="JAUSTT010000022">
    <property type="protein sequence ID" value="MDQ0177464.1"/>
    <property type="molecule type" value="Genomic_DNA"/>
</dbReference>
<evidence type="ECO:0000259" key="1">
    <source>
        <dbReference type="Pfam" id="PF03205"/>
    </source>
</evidence>
<dbReference type="InterPro" id="IPR052539">
    <property type="entry name" value="MGD_biosynthesis_adapter"/>
</dbReference>